<keyword evidence="1" id="KW-0472">Membrane</keyword>
<evidence type="ECO:0000256" key="1">
    <source>
        <dbReference type="SAM" id="Phobius"/>
    </source>
</evidence>
<feature type="transmembrane region" description="Helical" evidence="1">
    <location>
        <begin position="28"/>
        <end position="49"/>
    </location>
</feature>
<keyword evidence="1" id="KW-0812">Transmembrane</keyword>
<keyword evidence="1" id="KW-1133">Transmembrane helix</keyword>
<reference evidence="2 3" key="1">
    <citation type="submission" date="2020-02" db="EMBL/GenBank/DDBJ databases">
        <authorList>
            <person name="Ferguson B K."/>
        </authorList>
    </citation>
    <scope>NUCLEOTIDE SEQUENCE [LARGE SCALE GENOMIC DNA]</scope>
</reference>
<sequence>MYENSRVGFPLRWLFDRFIWKHFLCNFSKSYCIVLVGFIIFTFCLFFWIESIGSDDYYPVHLALCHLVNAIALVWIVCHMYGFFKVSVSGAYGTWYWATNKKDVPKFTTLRFIYIAFRYIIIIIISSQRRSHPRNGIQSLEMYLFV</sequence>
<organism evidence="2 3">
    <name type="scientific">Trichogramma brassicae</name>
    <dbReference type="NCBI Taxonomy" id="86971"/>
    <lineage>
        <taxon>Eukaryota</taxon>
        <taxon>Metazoa</taxon>
        <taxon>Ecdysozoa</taxon>
        <taxon>Arthropoda</taxon>
        <taxon>Hexapoda</taxon>
        <taxon>Insecta</taxon>
        <taxon>Pterygota</taxon>
        <taxon>Neoptera</taxon>
        <taxon>Endopterygota</taxon>
        <taxon>Hymenoptera</taxon>
        <taxon>Apocrita</taxon>
        <taxon>Proctotrupomorpha</taxon>
        <taxon>Chalcidoidea</taxon>
        <taxon>Trichogrammatidae</taxon>
        <taxon>Trichogramma</taxon>
    </lineage>
</organism>
<evidence type="ECO:0000313" key="2">
    <source>
        <dbReference type="EMBL" id="CAB0031289.1"/>
    </source>
</evidence>
<feature type="transmembrane region" description="Helical" evidence="1">
    <location>
        <begin position="61"/>
        <end position="84"/>
    </location>
</feature>
<name>A0A6H5I6H2_9HYME</name>
<dbReference type="AlphaFoldDB" id="A0A6H5I6H2"/>
<accession>A0A6H5I6H2</accession>
<keyword evidence="3" id="KW-1185">Reference proteome</keyword>
<protein>
    <submittedName>
        <fullName evidence="2">Uncharacterized protein</fullName>
    </submittedName>
</protein>
<evidence type="ECO:0000313" key="3">
    <source>
        <dbReference type="Proteomes" id="UP000479190"/>
    </source>
</evidence>
<dbReference type="EMBL" id="CADCXV010000638">
    <property type="protein sequence ID" value="CAB0031289.1"/>
    <property type="molecule type" value="Genomic_DNA"/>
</dbReference>
<dbReference type="OrthoDB" id="420519at2759"/>
<proteinExistence type="predicted"/>
<dbReference type="Proteomes" id="UP000479190">
    <property type="component" value="Unassembled WGS sequence"/>
</dbReference>
<gene>
    <name evidence="2" type="ORF">TBRA_LOCUS3267</name>
</gene>
<feature type="transmembrane region" description="Helical" evidence="1">
    <location>
        <begin position="104"/>
        <end position="125"/>
    </location>
</feature>